<keyword evidence="12" id="KW-1185">Reference proteome</keyword>
<evidence type="ECO:0000256" key="4">
    <source>
        <dbReference type="ARBA" id="ARBA00022777"/>
    </source>
</evidence>
<comment type="similarity">
    <text evidence="1 8">Belongs to the cytidylate kinase family. Type 1 subfamily.</text>
</comment>
<feature type="compositionally biased region" description="Basic and acidic residues" evidence="9">
    <location>
        <begin position="171"/>
        <end position="185"/>
    </location>
</feature>
<evidence type="ECO:0000313" key="12">
    <source>
        <dbReference type="Proteomes" id="UP000515312"/>
    </source>
</evidence>
<name>A0A7G8BEV8_9BACT</name>
<evidence type="ECO:0000256" key="7">
    <source>
        <dbReference type="ARBA" id="ARBA00048478"/>
    </source>
</evidence>
<dbReference type="PANTHER" id="PTHR21299:SF2">
    <property type="entry name" value="CYTIDYLATE KINASE"/>
    <property type="match status" value="1"/>
</dbReference>
<dbReference type="Proteomes" id="UP000515312">
    <property type="component" value="Chromosome"/>
</dbReference>
<organism evidence="11 12">
    <name type="scientific">Alloacidobacterium dinghuense</name>
    <dbReference type="NCBI Taxonomy" id="2763107"/>
    <lineage>
        <taxon>Bacteria</taxon>
        <taxon>Pseudomonadati</taxon>
        <taxon>Acidobacteriota</taxon>
        <taxon>Terriglobia</taxon>
        <taxon>Terriglobales</taxon>
        <taxon>Acidobacteriaceae</taxon>
        <taxon>Alloacidobacterium</taxon>
    </lineage>
</organism>
<keyword evidence="5 8" id="KW-0067">ATP-binding</keyword>
<dbReference type="SUPFAM" id="SSF52540">
    <property type="entry name" value="P-loop containing nucleoside triphosphate hydrolases"/>
    <property type="match status" value="1"/>
</dbReference>
<feature type="binding site" evidence="8">
    <location>
        <begin position="12"/>
        <end position="20"/>
    </location>
    <ligand>
        <name>ATP</name>
        <dbReference type="ChEBI" id="CHEBI:30616"/>
    </ligand>
</feature>
<dbReference type="GO" id="GO:0006220">
    <property type="term" value="P:pyrimidine nucleotide metabolic process"/>
    <property type="evidence" value="ECO:0007669"/>
    <property type="project" value="UniProtKB-UniRule"/>
</dbReference>
<evidence type="ECO:0000256" key="1">
    <source>
        <dbReference type="ARBA" id="ARBA00009427"/>
    </source>
</evidence>
<dbReference type="HAMAP" id="MF_00238">
    <property type="entry name" value="Cytidyl_kinase_type1"/>
    <property type="match status" value="1"/>
</dbReference>
<dbReference type="GO" id="GO:0005829">
    <property type="term" value="C:cytosol"/>
    <property type="evidence" value="ECO:0007669"/>
    <property type="project" value="TreeGrafter"/>
</dbReference>
<evidence type="ECO:0000256" key="9">
    <source>
        <dbReference type="SAM" id="MobiDB-lite"/>
    </source>
</evidence>
<dbReference type="RefSeq" id="WP_186741429.1">
    <property type="nucleotide sequence ID" value="NZ_CP060394.1"/>
</dbReference>
<dbReference type="AlphaFoldDB" id="A0A7G8BEV8"/>
<feature type="region of interest" description="Disordered" evidence="9">
    <location>
        <begin position="156"/>
        <end position="194"/>
    </location>
</feature>
<comment type="catalytic activity">
    <reaction evidence="7 8">
        <text>CMP + ATP = CDP + ADP</text>
        <dbReference type="Rhea" id="RHEA:11600"/>
        <dbReference type="ChEBI" id="CHEBI:30616"/>
        <dbReference type="ChEBI" id="CHEBI:58069"/>
        <dbReference type="ChEBI" id="CHEBI:60377"/>
        <dbReference type="ChEBI" id="CHEBI:456216"/>
        <dbReference type="EC" id="2.7.4.25"/>
    </reaction>
</comment>
<protein>
    <recommendedName>
        <fullName evidence="8">Cytidylate kinase</fullName>
        <shortName evidence="8">CK</shortName>
        <ecNumber evidence="8">2.7.4.25</ecNumber>
    </recommendedName>
    <alternativeName>
        <fullName evidence="8">Cytidine monophosphate kinase</fullName>
        <shortName evidence="8">CMP kinase</shortName>
    </alternativeName>
</protein>
<dbReference type="KEGG" id="adin:H7849_18500"/>
<evidence type="ECO:0000313" key="11">
    <source>
        <dbReference type="EMBL" id="QNI31078.1"/>
    </source>
</evidence>
<dbReference type="InterPro" id="IPR027417">
    <property type="entry name" value="P-loop_NTPase"/>
</dbReference>
<comment type="catalytic activity">
    <reaction evidence="6 8">
        <text>dCMP + ATP = dCDP + ADP</text>
        <dbReference type="Rhea" id="RHEA:25094"/>
        <dbReference type="ChEBI" id="CHEBI:30616"/>
        <dbReference type="ChEBI" id="CHEBI:57566"/>
        <dbReference type="ChEBI" id="CHEBI:58593"/>
        <dbReference type="ChEBI" id="CHEBI:456216"/>
        <dbReference type="EC" id="2.7.4.25"/>
    </reaction>
</comment>
<sequence>MIGRRLIVAIDGPAGAGKSTVAGKLAADFGLLNLETGAMYRAFALKAIENGVPSDDAAALEKLAAETSIGLEATPAGNRVLLDGSDVTARVRDAAVTQAASQVSVHPAIRSWMVDLQRKLGEKGGVVMEGRDIGTVVFPDADIKIFLDASPEARGERRFEQSGKVTTQESILKEIRERDQRDRNRAQSPLRPAPDAVVIDSTDLTLEEVVNKVQDLITARLVLQAQ</sequence>
<gene>
    <name evidence="8" type="primary">cmk</name>
    <name evidence="11" type="ORF">H7849_18500</name>
</gene>
<proteinExistence type="inferred from homology"/>
<evidence type="ECO:0000256" key="8">
    <source>
        <dbReference type="HAMAP-Rule" id="MF_00238"/>
    </source>
</evidence>
<evidence type="ECO:0000259" key="10">
    <source>
        <dbReference type="Pfam" id="PF02224"/>
    </source>
</evidence>
<evidence type="ECO:0000256" key="3">
    <source>
        <dbReference type="ARBA" id="ARBA00022741"/>
    </source>
</evidence>
<evidence type="ECO:0000256" key="2">
    <source>
        <dbReference type="ARBA" id="ARBA00022679"/>
    </source>
</evidence>
<evidence type="ECO:0000256" key="6">
    <source>
        <dbReference type="ARBA" id="ARBA00047615"/>
    </source>
</evidence>
<dbReference type="Gene3D" id="3.40.50.300">
    <property type="entry name" value="P-loop containing nucleotide triphosphate hydrolases"/>
    <property type="match status" value="1"/>
</dbReference>
<dbReference type="EMBL" id="CP060394">
    <property type="protein sequence ID" value="QNI31078.1"/>
    <property type="molecule type" value="Genomic_DNA"/>
</dbReference>
<feature type="domain" description="Cytidylate kinase" evidence="10">
    <location>
        <begin position="8"/>
        <end position="217"/>
    </location>
</feature>
<dbReference type="InterPro" id="IPR003136">
    <property type="entry name" value="Cytidylate_kin"/>
</dbReference>
<dbReference type="EC" id="2.7.4.25" evidence="8"/>
<keyword evidence="2 8" id="KW-0808">Transferase</keyword>
<dbReference type="CDD" id="cd02020">
    <property type="entry name" value="CMPK"/>
    <property type="match status" value="1"/>
</dbReference>
<comment type="subcellular location">
    <subcellularLocation>
        <location evidence="8">Cytoplasm</location>
    </subcellularLocation>
</comment>
<dbReference type="GO" id="GO:0036431">
    <property type="term" value="F:dCMP kinase activity"/>
    <property type="evidence" value="ECO:0007669"/>
    <property type="project" value="InterPro"/>
</dbReference>
<dbReference type="PANTHER" id="PTHR21299">
    <property type="entry name" value="CYTIDYLATE KINASE/PANTOATE-BETA-ALANINE LIGASE"/>
    <property type="match status" value="1"/>
</dbReference>
<keyword evidence="3 8" id="KW-0547">Nucleotide-binding</keyword>
<keyword evidence="4 8" id="KW-0418">Kinase</keyword>
<dbReference type="GO" id="GO:0015949">
    <property type="term" value="P:nucleobase-containing small molecule interconversion"/>
    <property type="evidence" value="ECO:0007669"/>
    <property type="project" value="TreeGrafter"/>
</dbReference>
<dbReference type="NCBIfam" id="TIGR00017">
    <property type="entry name" value="cmk"/>
    <property type="match status" value="1"/>
</dbReference>
<keyword evidence="8" id="KW-0963">Cytoplasm</keyword>
<reference evidence="11 12" key="1">
    <citation type="submission" date="2020-08" db="EMBL/GenBank/DDBJ databases">
        <title>Edaphobacter telluris sp. nov. and Acidobacterium dinghuensis sp. nov., two acidobacteria isolated from forest soil.</title>
        <authorList>
            <person name="Fu J."/>
            <person name="Qiu L."/>
        </authorList>
    </citation>
    <scope>NUCLEOTIDE SEQUENCE [LARGE SCALE GENOMIC DNA]</scope>
    <source>
        <strain evidence="11">4Y35</strain>
    </source>
</reference>
<dbReference type="InterPro" id="IPR011994">
    <property type="entry name" value="Cytidylate_kinase_dom"/>
</dbReference>
<dbReference type="GO" id="GO:0005524">
    <property type="term" value="F:ATP binding"/>
    <property type="evidence" value="ECO:0007669"/>
    <property type="project" value="UniProtKB-UniRule"/>
</dbReference>
<accession>A0A7G8BEV8</accession>
<dbReference type="Pfam" id="PF02224">
    <property type="entry name" value="Cytidylate_kin"/>
    <property type="match status" value="1"/>
</dbReference>
<evidence type="ECO:0000256" key="5">
    <source>
        <dbReference type="ARBA" id="ARBA00022840"/>
    </source>
</evidence>